<protein>
    <submittedName>
        <fullName evidence="1">Uncharacterized protein</fullName>
    </submittedName>
</protein>
<proteinExistence type="predicted"/>
<gene>
    <name evidence="1" type="ORF">Adu01nite_27520</name>
</gene>
<evidence type="ECO:0000313" key="1">
    <source>
        <dbReference type="EMBL" id="GIE01402.1"/>
    </source>
</evidence>
<keyword evidence="2" id="KW-1185">Reference proteome</keyword>
<comment type="caution">
    <text evidence="1">The sequence shown here is derived from an EMBL/GenBank/DDBJ whole genome shotgun (WGS) entry which is preliminary data.</text>
</comment>
<name>A0ABQ3YV47_9ACTN</name>
<sequence length="130" mass="13682">MAICLVAPAVPAVAAPAVVWPAPAVSIVLERSGGFAGRSETFAVDQATVGGRKALWLVATPEFRRLRGSYLPVNACCDRFGYRLEVTYRYGLRKTVTTVQGTPAPQILGDVLAEVQRVGAQPSLAAGRAA</sequence>
<accession>A0ABQ3YV47</accession>
<evidence type="ECO:0000313" key="2">
    <source>
        <dbReference type="Proteomes" id="UP000637628"/>
    </source>
</evidence>
<dbReference type="Proteomes" id="UP000637628">
    <property type="component" value="Unassembled WGS sequence"/>
</dbReference>
<organism evidence="1 2">
    <name type="scientific">Paractinoplanes durhamensis</name>
    <dbReference type="NCBI Taxonomy" id="113563"/>
    <lineage>
        <taxon>Bacteria</taxon>
        <taxon>Bacillati</taxon>
        <taxon>Actinomycetota</taxon>
        <taxon>Actinomycetes</taxon>
        <taxon>Micromonosporales</taxon>
        <taxon>Micromonosporaceae</taxon>
        <taxon>Paractinoplanes</taxon>
    </lineage>
</organism>
<reference evidence="1 2" key="1">
    <citation type="submission" date="2021-01" db="EMBL/GenBank/DDBJ databases">
        <title>Whole genome shotgun sequence of Actinoplanes durhamensis NBRC 14914.</title>
        <authorList>
            <person name="Komaki H."/>
            <person name="Tamura T."/>
        </authorList>
    </citation>
    <scope>NUCLEOTIDE SEQUENCE [LARGE SCALE GENOMIC DNA]</scope>
    <source>
        <strain evidence="1 2">NBRC 14914</strain>
    </source>
</reference>
<dbReference type="EMBL" id="BOML01000021">
    <property type="protein sequence ID" value="GIE01402.1"/>
    <property type="molecule type" value="Genomic_DNA"/>
</dbReference>